<evidence type="ECO:0000256" key="1">
    <source>
        <dbReference type="ARBA" id="ARBA00004651"/>
    </source>
</evidence>
<keyword evidence="8" id="KW-1185">Reference proteome</keyword>
<proteinExistence type="predicted"/>
<evidence type="ECO:0000256" key="5">
    <source>
        <dbReference type="ARBA" id="ARBA00023136"/>
    </source>
</evidence>
<evidence type="ECO:0000256" key="3">
    <source>
        <dbReference type="ARBA" id="ARBA00022692"/>
    </source>
</evidence>
<dbReference type="InterPro" id="IPR024923">
    <property type="entry name" value="PG_synth_SpoVB"/>
</dbReference>
<dbReference type="InterPro" id="IPR002797">
    <property type="entry name" value="Polysacc_synth"/>
</dbReference>
<feature type="transmembrane region" description="Helical" evidence="6">
    <location>
        <begin position="149"/>
        <end position="169"/>
    </location>
</feature>
<evidence type="ECO:0000256" key="2">
    <source>
        <dbReference type="ARBA" id="ARBA00022475"/>
    </source>
</evidence>
<comment type="subcellular location">
    <subcellularLocation>
        <location evidence="1">Cell membrane</location>
        <topology evidence="1">Multi-pass membrane protein</topology>
    </subcellularLocation>
</comment>
<dbReference type="RefSeq" id="WP_258389466.1">
    <property type="nucleotide sequence ID" value="NZ_CP091430.1"/>
</dbReference>
<feature type="transmembrane region" description="Helical" evidence="6">
    <location>
        <begin position="110"/>
        <end position="128"/>
    </location>
</feature>
<accession>A0ABY5SIK8</accession>
<feature type="transmembrane region" description="Helical" evidence="6">
    <location>
        <begin position="464"/>
        <end position="482"/>
    </location>
</feature>
<dbReference type="EMBL" id="CP091430">
    <property type="protein sequence ID" value="UVI33413.1"/>
    <property type="molecule type" value="Genomic_DNA"/>
</dbReference>
<feature type="transmembrane region" description="Helical" evidence="6">
    <location>
        <begin position="258"/>
        <end position="282"/>
    </location>
</feature>
<protein>
    <submittedName>
        <fullName evidence="7">Oligosaccharide flippase family protein</fullName>
    </submittedName>
</protein>
<keyword evidence="2" id="KW-1003">Cell membrane</keyword>
<dbReference type="Proteomes" id="UP001057877">
    <property type="component" value="Chromosome"/>
</dbReference>
<evidence type="ECO:0000256" key="6">
    <source>
        <dbReference type="SAM" id="Phobius"/>
    </source>
</evidence>
<name>A0ABY5SIK8_9BACL</name>
<feature type="transmembrane region" description="Helical" evidence="6">
    <location>
        <begin position="175"/>
        <end position="196"/>
    </location>
</feature>
<keyword evidence="4 6" id="KW-1133">Transmembrane helix</keyword>
<evidence type="ECO:0000313" key="8">
    <source>
        <dbReference type="Proteomes" id="UP001057877"/>
    </source>
</evidence>
<dbReference type="Pfam" id="PF01943">
    <property type="entry name" value="Polysacc_synt"/>
    <property type="match status" value="1"/>
</dbReference>
<feature type="transmembrane region" description="Helical" evidence="6">
    <location>
        <begin position="41"/>
        <end position="61"/>
    </location>
</feature>
<organism evidence="7 8">
    <name type="scientific">Paenibacillus spongiae</name>
    <dbReference type="NCBI Taxonomy" id="2909671"/>
    <lineage>
        <taxon>Bacteria</taxon>
        <taxon>Bacillati</taxon>
        <taxon>Bacillota</taxon>
        <taxon>Bacilli</taxon>
        <taxon>Bacillales</taxon>
        <taxon>Paenibacillaceae</taxon>
        <taxon>Paenibacillus</taxon>
    </lineage>
</organism>
<feature type="transmembrane region" description="Helical" evidence="6">
    <location>
        <begin position="373"/>
        <end position="393"/>
    </location>
</feature>
<sequence length="495" mass="53482">MKQTAFRASAIFLVKVIGLIGRISLTRLVGAEGVGLYQIAYSFYGLSLILITGGLPTALALSSAKNASQGWAFFKILSIVIFVLGGAASLLTFHFSSLIAQTLGNPHLDFTIRCLSPAFLVVPLLNLLRGYLQGLERYNLIAISEITEQFVRVASLVLFVLVLLPGGIAKAVGGGVIGTTVGALFAFLVLTVLLSFTHDRIGLPSTGSSALRPALAALLRTSAAIAFTRLLIPASDFIDAILIPNRLQTAGYSVLEATQIYGVLTGMAIILTYMPTILTAALSHTLTMKITAVWQAGHKDEFFRQTSAGLEAGWLWGLTSGLFLFQYAADLSWLIFGTTEAASPIRYLALLPFVVGTRELTTSILWAQNRKKIPFSSLISAILISIVLLYFLLAIPGFGYIGAAISFLSLELIAAVWNLWALKIIRSGYIRTKVLLLDVIVLIMIAIAVYVLNASLENVTWSKPLMILPGMVLFCGCAGVYMKIRFVNLFRSSFN</sequence>
<feature type="transmembrane region" description="Helical" evidence="6">
    <location>
        <begin position="73"/>
        <end position="95"/>
    </location>
</feature>
<dbReference type="PANTHER" id="PTHR30250">
    <property type="entry name" value="PST FAMILY PREDICTED COLANIC ACID TRANSPORTER"/>
    <property type="match status" value="1"/>
</dbReference>
<keyword evidence="5 6" id="KW-0472">Membrane</keyword>
<feature type="transmembrane region" description="Helical" evidence="6">
    <location>
        <begin position="314"/>
        <end position="335"/>
    </location>
</feature>
<feature type="transmembrane region" description="Helical" evidence="6">
    <location>
        <begin position="434"/>
        <end position="452"/>
    </location>
</feature>
<evidence type="ECO:0000313" key="7">
    <source>
        <dbReference type="EMBL" id="UVI33413.1"/>
    </source>
</evidence>
<keyword evidence="3 6" id="KW-0812">Transmembrane</keyword>
<gene>
    <name evidence="7" type="ORF">L1F29_16915</name>
</gene>
<dbReference type="PANTHER" id="PTHR30250:SF21">
    <property type="entry name" value="LIPID II FLIPPASE MURJ"/>
    <property type="match status" value="1"/>
</dbReference>
<dbReference type="InterPro" id="IPR050833">
    <property type="entry name" value="Poly_Biosynth_Transport"/>
</dbReference>
<dbReference type="PIRSF" id="PIRSF038958">
    <property type="entry name" value="PG_synth_SpoVB"/>
    <property type="match status" value="1"/>
</dbReference>
<feature type="transmembrane region" description="Helical" evidence="6">
    <location>
        <begin position="399"/>
        <end position="422"/>
    </location>
</feature>
<evidence type="ECO:0000256" key="4">
    <source>
        <dbReference type="ARBA" id="ARBA00022989"/>
    </source>
</evidence>
<reference evidence="7" key="1">
    <citation type="submission" date="2022-01" db="EMBL/GenBank/DDBJ databases">
        <title>Paenibacillus spongiae sp. nov., isolated from marine sponge.</title>
        <authorList>
            <person name="Li Z."/>
            <person name="Zhang M."/>
        </authorList>
    </citation>
    <scope>NUCLEOTIDE SEQUENCE</scope>
    <source>
        <strain evidence="7">PHS-Z3</strain>
    </source>
</reference>